<dbReference type="PANTHER" id="PTHR24346:SF82">
    <property type="entry name" value="KP78A-RELATED"/>
    <property type="match status" value="1"/>
</dbReference>
<reference evidence="10" key="1">
    <citation type="submission" date="2023-06" db="EMBL/GenBank/DDBJ databases">
        <authorList>
            <person name="Delattre M."/>
        </authorList>
    </citation>
    <scope>NUCLEOTIDE SEQUENCE</scope>
    <source>
        <strain evidence="10">AF72</strain>
    </source>
</reference>
<keyword evidence="11" id="KW-1185">Reference proteome</keyword>
<evidence type="ECO:0000256" key="7">
    <source>
        <dbReference type="RuleBase" id="RU000304"/>
    </source>
</evidence>
<dbReference type="InterPro" id="IPR008271">
    <property type="entry name" value="Ser/Thr_kinase_AS"/>
</dbReference>
<evidence type="ECO:0000256" key="3">
    <source>
        <dbReference type="ARBA" id="ARBA00022741"/>
    </source>
</evidence>
<dbReference type="AlphaFoldDB" id="A0AA36CZK4"/>
<gene>
    <name evidence="10" type="ORF">MSPICULIGERA_LOCUS15409</name>
</gene>
<accession>A0AA36CZK4</accession>
<feature type="non-terminal residue" evidence="10">
    <location>
        <position position="1"/>
    </location>
</feature>
<comment type="similarity">
    <text evidence="7">Belongs to the protein kinase superfamily.</text>
</comment>
<dbReference type="InterPro" id="IPR000719">
    <property type="entry name" value="Prot_kinase_dom"/>
</dbReference>
<dbReference type="GO" id="GO:0050321">
    <property type="term" value="F:tau-protein kinase activity"/>
    <property type="evidence" value="ECO:0007669"/>
    <property type="project" value="TreeGrafter"/>
</dbReference>
<keyword evidence="5 6" id="KW-0067">ATP-binding</keyword>
<feature type="binding site" evidence="6">
    <location>
        <position position="31"/>
    </location>
    <ligand>
        <name>ATP</name>
        <dbReference type="ChEBI" id="CHEBI:30616"/>
    </ligand>
</feature>
<dbReference type="PROSITE" id="PS00107">
    <property type="entry name" value="PROTEIN_KINASE_ATP"/>
    <property type="match status" value="1"/>
</dbReference>
<sequence>MVKILGSGSYSTVVLAKVKKYEKEHPQLAIKNIDRRQSGDYVKRFLPREIEIVKTCNHANICRVFEIMEFKHYVCFVTELCEGGDLLDKINGQKFIPEADAKLIFRQLVEALSYLIEREIVHRDIKCENIFLDKHGNVKLGDFGFARYLRVGEKSSTYCGSRAYVAPEILRSVEYTGHTVDIWSAGVVLFVMLTGMMPFNDKKVPAMVNQQLQHRIRFPKQPVLSLEACTLIFEILHPHPHSRPTCHQMKNSEWLKKTTYTMKGPKVSSRNAVNPAGAAVRGSKEG</sequence>
<evidence type="ECO:0000256" key="4">
    <source>
        <dbReference type="ARBA" id="ARBA00022777"/>
    </source>
</evidence>
<evidence type="ECO:0000256" key="2">
    <source>
        <dbReference type="ARBA" id="ARBA00022679"/>
    </source>
</evidence>
<keyword evidence="4" id="KW-0418">Kinase</keyword>
<dbReference type="SUPFAM" id="SSF56112">
    <property type="entry name" value="Protein kinase-like (PK-like)"/>
    <property type="match status" value="1"/>
</dbReference>
<feature type="region of interest" description="Disordered" evidence="8">
    <location>
        <begin position="265"/>
        <end position="286"/>
    </location>
</feature>
<dbReference type="InterPro" id="IPR017441">
    <property type="entry name" value="Protein_kinase_ATP_BS"/>
</dbReference>
<dbReference type="GO" id="GO:0000226">
    <property type="term" value="P:microtubule cytoskeleton organization"/>
    <property type="evidence" value="ECO:0007669"/>
    <property type="project" value="TreeGrafter"/>
</dbReference>
<dbReference type="Gene3D" id="1.10.510.10">
    <property type="entry name" value="Transferase(Phosphotransferase) domain 1"/>
    <property type="match status" value="1"/>
</dbReference>
<dbReference type="FunFam" id="1.10.510.10:FF:000658">
    <property type="entry name" value="Protein CBG12184"/>
    <property type="match status" value="1"/>
</dbReference>
<dbReference type="EMBL" id="CATQJA010002648">
    <property type="protein sequence ID" value="CAJ0577131.1"/>
    <property type="molecule type" value="Genomic_DNA"/>
</dbReference>
<dbReference type="GO" id="GO:0005737">
    <property type="term" value="C:cytoplasm"/>
    <property type="evidence" value="ECO:0007669"/>
    <property type="project" value="TreeGrafter"/>
</dbReference>
<comment type="caution">
    <text evidence="10">The sequence shown here is derived from an EMBL/GenBank/DDBJ whole genome shotgun (WGS) entry which is preliminary data.</text>
</comment>
<evidence type="ECO:0000313" key="10">
    <source>
        <dbReference type="EMBL" id="CAJ0577131.1"/>
    </source>
</evidence>
<dbReference type="PANTHER" id="PTHR24346">
    <property type="entry name" value="MAP/MICROTUBULE AFFINITY-REGULATING KINASE"/>
    <property type="match status" value="1"/>
</dbReference>
<keyword evidence="1 7" id="KW-0723">Serine/threonine-protein kinase</keyword>
<dbReference type="SMART" id="SM00220">
    <property type="entry name" value="S_TKc"/>
    <property type="match status" value="1"/>
</dbReference>
<keyword evidence="2" id="KW-0808">Transferase</keyword>
<evidence type="ECO:0000256" key="8">
    <source>
        <dbReference type="SAM" id="MobiDB-lite"/>
    </source>
</evidence>
<keyword evidence="3 6" id="KW-0547">Nucleotide-binding</keyword>
<protein>
    <recommendedName>
        <fullName evidence="9">Protein kinase domain-containing protein</fullName>
    </recommendedName>
</protein>
<dbReference type="InterPro" id="IPR011009">
    <property type="entry name" value="Kinase-like_dom_sf"/>
</dbReference>
<dbReference type="GO" id="GO:0005524">
    <property type="term" value="F:ATP binding"/>
    <property type="evidence" value="ECO:0007669"/>
    <property type="project" value="UniProtKB-UniRule"/>
</dbReference>
<dbReference type="GO" id="GO:0035556">
    <property type="term" value="P:intracellular signal transduction"/>
    <property type="evidence" value="ECO:0007669"/>
    <property type="project" value="TreeGrafter"/>
</dbReference>
<evidence type="ECO:0000256" key="5">
    <source>
        <dbReference type="ARBA" id="ARBA00022840"/>
    </source>
</evidence>
<evidence type="ECO:0000256" key="1">
    <source>
        <dbReference type="ARBA" id="ARBA00022527"/>
    </source>
</evidence>
<organism evidence="10 11">
    <name type="scientific">Mesorhabditis spiculigera</name>
    <dbReference type="NCBI Taxonomy" id="96644"/>
    <lineage>
        <taxon>Eukaryota</taxon>
        <taxon>Metazoa</taxon>
        <taxon>Ecdysozoa</taxon>
        <taxon>Nematoda</taxon>
        <taxon>Chromadorea</taxon>
        <taxon>Rhabditida</taxon>
        <taxon>Rhabditina</taxon>
        <taxon>Rhabditomorpha</taxon>
        <taxon>Rhabditoidea</taxon>
        <taxon>Rhabditidae</taxon>
        <taxon>Mesorhabditinae</taxon>
        <taxon>Mesorhabditis</taxon>
    </lineage>
</organism>
<proteinExistence type="inferred from homology"/>
<dbReference type="Proteomes" id="UP001177023">
    <property type="component" value="Unassembled WGS sequence"/>
</dbReference>
<evidence type="ECO:0000256" key="6">
    <source>
        <dbReference type="PROSITE-ProRule" id="PRU10141"/>
    </source>
</evidence>
<feature type="domain" description="Protein kinase" evidence="9">
    <location>
        <begin position="1"/>
        <end position="255"/>
    </location>
</feature>
<dbReference type="Pfam" id="PF00069">
    <property type="entry name" value="Pkinase"/>
    <property type="match status" value="1"/>
</dbReference>
<evidence type="ECO:0000259" key="9">
    <source>
        <dbReference type="PROSITE" id="PS50011"/>
    </source>
</evidence>
<dbReference type="PROSITE" id="PS00108">
    <property type="entry name" value="PROTEIN_KINASE_ST"/>
    <property type="match status" value="1"/>
</dbReference>
<dbReference type="PROSITE" id="PS50011">
    <property type="entry name" value="PROTEIN_KINASE_DOM"/>
    <property type="match status" value="1"/>
</dbReference>
<evidence type="ECO:0000313" key="11">
    <source>
        <dbReference type="Proteomes" id="UP001177023"/>
    </source>
</evidence>
<name>A0AA36CZK4_9BILA</name>